<evidence type="ECO:0000256" key="1">
    <source>
        <dbReference type="SAM" id="MobiDB-lite"/>
    </source>
</evidence>
<dbReference type="EMBL" id="JABXJJ020000020">
    <property type="protein sequence ID" value="MDI5971205.1"/>
    <property type="molecule type" value="Genomic_DNA"/>
</dbReference>
<dbReference type="Pfam" id="PF14833">
    <property type="entry name" value="NAD_binding_11"/>
    <property type="match status" value="1"/>
</dbReference>
<dbReference type="InterPro" id="IPR036291">
    <property type="entry name" value="NAD(P)-bd_dom_sf"/>
</dbReference>
<dbReference type="Pfam" id="PF02627">
    <property type="entry name" value="CMD"/>
    <property type="match status" value="1"/>
</dbReference>
<feature type="domain" description="6-phosphogluconate dehydrogenase NADP-binding" evidence="3">
    <location>
        <begin position="1"/>
        <end position="155"/>
    </location>
</feature>
<feature type="region of interest" description="Disordered" evidence="1">
    <location>
        <begin position="422"/>
        <end position="465"/>
    </location>
</feature>
<dbReference type="InterPro" id="IPR003779">
    <property type="entry name" value="CMD-like"/>
</dbReference>
<feature type="domain" description="3-hydroxyisobutyrate dehydrogenase-like NAD-binding" evidence="4">
    <location>
        <begin position="158"/>
        <end position="263"/>
    </location>
</feature>
<evidence type="ECO:0000313" key="5">
    <source>
        <dbReference type="EMBL" id="MDI5971205.1"/>
    </source>
</evidence>
<dbReference type="GO" id="GO:0050661">
    <property type="term" value="F:NADP binding"/>
    <property type="evidence" value="ECO:0007669"/>
    <property type="project" value="InterPro"/>
</dbReference>
<dbReference type="AlphaFoldDB" id="A0AA90KH15"/>
<sequence length="465" mass="46609">MVGLGAIGGGVAVSLARGGLVPQVYDIRPDAAGALAGVPGPLASPAEVARSSDVVMVAVLDADQARQVITGADGLLSAAHPGLTVVLLSTVALPVVRELAAACAASGAGFLDCGVTPGDRAAEHGMVAIVGGDERVVEAARPVLDGWARKIVHCGPTGAGMATKIARNVITYGGWRTVAEAAALVRAAGVDPGTLAGVIDAADPEGATLLQLLRMRRDGLPAELAGRIEVLMRKDLDAARELAGDLGVGVPLVDVTRDRVRHTLGLPDAAADPAAPPAAPGSAPPTAPGSAEPSSALPADRRERGLAMMDRVYPGLGGLGEPADPFTTQTVDYLFADVWSRPDLSVRDRRLLTLGVAAATGRADLIRIQAAGALDSGELTAPQLREAVLHLALYVGWCDATATHQGVTAALADHAAATPDAAGTGTGTGTGTADAATTADAAPSTATPATDPNTDTAPTTPTEQR</sequence>
<gene>
    <name evidence="5" type="ORF">POF50_017960</name>
</gene>
<feature type="compositionally biased region" description="Pro residues" evidence="1">
    <location>
        <begin position="274"/>
        <end position="287"/>
    </location>
</feature>
<dbReference type="InterPro" id="IPR029032">
    <property type="entry name" value="AhpD-like"/>
</dbReference>
<dbReference type="Gene3D" id="3.40.50.720">
    <property type="entry name" value="NAD(P)-binding Rossmann-like Domain"/>
    <property type="match status" value="1"/>
</dbReference>
<evidence type="ECO:0000259" key="3">
    <source>
        <dbReference type="Pfam" id="PF03446"/>
    </source>
</evidence>
<dbReference type="SUPFAM" id="SSF48179">
    <property type="entry name" value="6-phosphogluconate dehydrogenase C-terminal domain-like"/>
    <property type="match status" value="1"/>
</dbReference>
<feature type="region of interest" description="Disordered" evidence="1">
    <location>
        <begin position="267"/>
        <end position="297"/>
    </location>
</feature>
<dbReference type="RefSeq" id="WP_282698807.1">
    <property type="nucleotide sequence ID" value="NZ_JABXJJ020000020.1"/>
</dbReference>
<evidence type="ECO:0000259" key="2">
    <source>
        <dbReference type="Pfam" id="PF02627"/>
    </source>
</evidence>
<evidence type="ECO:0000259" key="4">
    <source>
        <dbReference type="Pfam" id="PF14833"/>
    </source>
</evidence>
<reference evidence="5" key="1">
    <citation type="submission" date="2023-05" db="EMBL/GenBank/DDBJ databases">
        <title>Streptantibioticus silvisoli sp. nov., acidotolerant actinomycetes 1 from pine litter.</title>
        <authorList>
            <person name="Swiecimska M."/>
            <person name="Golinska P."/>
            <person name="Sangal V."/>
            <person name="Wachnowicz B."/>
            <person name="Goodfellow M."/>
        </authorList>
    </citation>
    <scope>NUCLEOTIDE SEQUENCE</scope>
    <source>
        <strain evidence="5">SL13</strain>
    </source>
</reference>
<dbReference type="InterPro" id="IPR013328">
    <property type="entry name" value="6PGD_dom2"/>
</dbReference>
<dbReference type="Gene3D" id="1.20.1290.10">
    <property type="entry name" value="AhpD-like"/>
    <property type="match status" value="1"/>
</dbReference>
<dbReference type="SUPFAM" id="SSF51735">
    <property type="entry name" value="NAD(P)-binding Rossmann-fold domains"/>
    <property type="match status" value="1"/>
</dbReference>
<name>A0AA90KH15_9ACTN</name>
<dbReference type="GO" id="GO:0051287">
    <property type="term" value="F:NAD binding"/>
    <property type="evidence" value="ECO:0007669"/>
    <property type="project" value="InterPro"/>
</dbReference>
<dbReference type="PANTHER" id="PTHR43060">
    <property type="entry name" value="3-HYDROXYISOBUTYRATE DEHYDROGENASE-LIKE 1, MITOCHONDRIAL-RELATED"/>
    <property type="match status" value="1"/>
</dbReference>
<dbReference type="Pfam" id="PF03446">
    <property type="entry name" value="NAD_binding_2"/>
    <property type="match status" value="1"/>
</dbReference>
<feature type="compositionally biased region" description="Low complexity" evidence="1">
    <location>
        <begin position="431"/>
        <end position="465"/>
    </location>
</feature>
<dbReference type="GO" id="GO:0051920">
    <property type="term" value="F:peroxiredoxin activity"/>
    <property type="evidence" value="ECO:0007669"/>
    <property type="project" value="InterPro"/>
</dbReference>
<feature type="domain" description="Carboxymuconolactone decarboxylase-like" evidence="2">
    <location>
        <begin position="328"/>
        <end position="402"/>
    </location>
</feature>
<organism evidence="5">
    <name type="scientific">Streptantibioticus silvisoli</name>
    <dbReference type="NCBI Taxonomy" id="2705255"/>
    <lineage>
        <taxon>Bacteria</taxon>
        <taxon>Bacillati</taxon>
        <taxon>Actinomycetota</taxon>
        <taxon>Actinomycetes</taxon>
        <taxon>Kitasatosporales</taxon>
        <taxon>Streptomycetaceae</taxon>
        <taxon>Streptantibioticus</taxon>
    </lineage>
</organism>
<accession>A0AA90KH15</accession>
<dbReference type="PANTHER" id="PTHR43060:SF15">
    <property type="entry name" value="3-HYDROXYISOBUTYRATE DEHYDROGENASE-LIKE 1, MITOCHONDRIAL-RELATED"/>
    <property type="match status" value="1"/>
</dbReference>
<proteinExistence type="predicted"/>
<dbReference type="SUPFAM" id="SSF69118">
    <property type="entry name" value="AhpD-like"/>
    <property type="match status" value="1"/>
</dbReference>
<dbReference type="Gene3D" id="1.10.1040.10">
    <property type="entry name" value="N-(1-d-carboxylethyl)-l-norvaline Dehydrogenase, domain 2"/>
    <property type="match status" value="1"/>
</dbReference>
<dbReference type="InterPro" id="IPR029154">
    <property type="entry name" value="HIBADH-like_NADP-bd"/>
</dbReference>
<comment type="caution">
    <text evidence="5">The sequence shown here is derived from an EMBL/GenBank/DDBJ whole genome shotgun (WGS) entry which is preliminary data.</text>
</comment>
<dbReference type="InterPro" id="IPR008927">
    <property type="entry name" value="6-PGluconate_DH-like_C_sf"/>
</dbReference>
<protein>
    <submittedName>
        <fullName evidence="5">NAD(P)-binding domain-containing protein</fullName>
    </submittedName>
</protein>
<dbReference type="InterPro" id="IPR006115">
    <property type="entry name" value="6PGDH_NADP-bd"/>
</dbReference>